<dbReference type="EMBL" id="JAPXFL010000008">
    <property type="protein sequence ID" value="KAK9502236.1"/>
    <property type="molecule type" value="Genomic_DNA"/>
</dbReference>
<name>A0AAW1CTN9_9HEMI</name>
<gene>
    <name evidence="1" type="ORF">O3M35_011044</name>
</gene>
<keyword evidence="2" id="KW-1185">Reference proteome</keyword>
<reference evidence="1 2" key="1">
    <citation type="submission" date="2022-12" db="EMBL/GenBank/DDBJ databases">
        <title>Chromosome-level genome assembly of true bugs.</title>
        <authorList>
            <person name="Ma L."/>
            <person name="Li H."/>
        </authorList>
    </citation>
    <scope>NUCLEOTIDE SEQUENCE [LARGE SCALE GENOMIC DNA]</scope>
    <source>
        <strain evidence="1">Lab_2022b</strain>
    </source>
</reference>
<organism evidence="1 2">
    <name type="scientific">Rhynocoris fuscipes</name>
    <dbReference type="NCBI Taxonomy" id="488301"/>
    <lineage>
        <taxon>Eukaryota</taxon>
        <taxon>Metazoa</taxon>
        <taxon>Ecdysozoa</taxon>
        <taxon>Arthropoda</taxon>
        <taxon>Hexapoda</taxon>
        <taxon>Insecta</taxon>
        <taxon>Pterygota</taxon>
        <taxon>Neoptera</taxon>
        <taxon>Paraneoptera</taxon>
        <taxon>Hemiptera</taxon>
        <taxon>Heteroptera</taxon>
        <taxon>Panheteroptera</taxon>
        <taxon>Cimicomorpha</taxon>
        <taxon>Reduviidae</taxon>
        <taxon>Harpactorinae</taxon>
        <taxon>Harpactorini</taxon>
        <taxon>Rhynocoris</taxon>
    </lineage>
</organism>
<evidence type="ECO:0000313" key="2">
    <source>
        <dbReference type="Proteomes" id="UP001461498"/>
    </source>
</evidence>
<evidence type="ECO:0000313" key="1">
    <source>
        <dbReference type="EMBL" id="KAK9502236.1"/>
    </source>
</evidence>
<sequence>MPFDMFRWALPTEEETAELYRRIDQLIADIFNLLRTIFIGPPPIQIQRKFLSLLFHSYKFY</sequence>
<accession>A0AAW1CTN9</accession>
<protein>
    <submittedName>
        <fullName evidence="1">Uncharacterized protein</fullName>
    </submittedName>
</protein>
<comment type="caution">
    <text evidence="1">The sequence shown here is derived from an EMBL/GenBank/DDBJ whole genome shotgun (WGS) entry which is preliminary data.</text>
</comment>
<proteinExistence type="predicted"/>
<dbReference type="Proteomes" id="UP001461498">
    <property type="component" value="Unassembled WGS sequence"/>
</dbReference>
<dbReference type="AlphaFoldDB" id="A0AAW1CTN9"/>